<protein>
    <submittedName>
        <fullName evidence="4">Uncharacterized protein LOC112457257</fullName>
    </submittedName>
</protein>
<dbReference type="GeneID" id="112457257"/>
<dbReference type="InterPro" id="IPR057251">
    <property type="entry name" value="FP_C"/>
</dbReference>
<gene>
    <name evidence="4" type="primary">LOC112457257</name>
</gene>
<dbReference type="AlphaFoldDB" id="A0A6J1Q4V5"/>
<dbReference type="RefSeq" id="XP_024875950.1">
    <property type="nucleotide sequence ID" value="XM_025020182.1"/>
</dbReference>
<feature type="coiled-coil region" evidence="1">
    <location>
        <begin position="80"/>
        <end position="114"/>
    </location>
</feature>
<keyword evidence="3" id="KW-1185">Reference proteome</keyword>
<evidence type="ECO:0000313" key="4">
    <source>
        <dbReference type="RefSeq" id="XP_024875950.1"/>
    </source>
</evidence>
<organism evidence="3 4">
    <name type="scientific">Temnothorax curvispinosus</name>
    <dbReference type="NCBI Taxonomy" id="300111"/>
    <lineage>
        <taxon>Eukaryota</taxon>
        <taxon>Metazoa</taxon>
        <taxon>Ecdysozoa</taxon>
        <taxon>Arthropoda</taxon>
        <taxon>Hexapoda</taxon>
        <taxon>Insecta</taxon>
        <taxon>Pterygota</taxon>
        <taxon>Neoptera</taxon>
        <taxon>Endopterygota</taxon>
        <taxon>Hymenoptera</taxon>
        <taxon>Apocrita</taxon>
        <taxon>Aculeata</taxon>
        <taxon>Formicoidea</taxon>
        <taxon>Formicidae</taxon>
        <taxon>Myrmicinae</taxon>
        <taxon>Temnothorax</taxon>
    </lineage>
</organism>
<evidence type="ECO:0000313" key="3">
    <source>
        <dbReference type="Proteomes" id="UP000504618"/>
    </source>
</evidence>
<feature type="domain" description="FP protein C-terminal" evidence="2">
    <location>
        <begin position="230"/>
        <end position="279"/>
    </location>
</feature>
<evidence type="ECO:0000259" key="2">
    <source>
        <dbReference type="Pfam" id="PF25298"/>
    </source>
</evidence>
<accession>A0A6J1Q4V5</accession>
<reference evidence="4" key="1">
    <citation type="submission" date="2025-08" db="UniProtKB">
        <authorList>
            <consortium name="RefSeq"/>
        </authorList>
    </citation>
    <scope>IDENTIFICATION</scope>
    <source>
        <tissue evidence="4">Whole body</tissue>
    </source>
</reference>
<name>A0A6J1Q4V5_9HYME</name>
<dbReference type="OrthoDB" id="7701441at2759"/>
<dbReference type="Proteomes" id="UP000504618">
    <property type="component" value="Unplaced"/>
</dbReference>
<sequence>MPLTPRDERRTFFSSDGDAASGVVVASQSIACAQDIRHESTDSLLRGLIEQIKSTDAKISAFIDSQQRTNEEISVKLSLLDRLNDTVSQNSQRIIKLEQENANLVREVRDLRSARSTQATQSGSELIVSGLPSTLSATPSEIAKNVFATLDVPNLSCHIVNTRLVKREPSSTVPTVSSPSSSVIISLASSVVRDAVLSSKRSKGAIRQSDVCGGSSHRNVYVNELLPKSTFNLMQQVKRIAKDKSYKYVWVRDGQIHVRRTDGEPVININSDTDLAKLV</sequence>
<dbReference type="Pfam" id="PF25298">
    <property type="entry name" value="Baculo_FP_2nd"/>
    <property type="match status" value="1"/>
</dbReference>
<keyword evidence="1" id="KW-0175">Coiled coil</keyword>
<proteinExistence type="predicted"/>
<evidence type="ECO:0000256" key="1">
    <source>
        <dbReference type="SAM" id="Coils"/>
    </source>
</evidence>